<reference evidence="1" key="1">
    <citation type="submission" date="2021-06" db="EMBL/GenBank/DDBJ databases">
        <authorList>
            <person name="Kallberg Y."/>
            <person name="Tangrot J."/>
            <person name="Rosling A."/>
        </authorList>
    </citation>
    <scope>NUCLEOTIDE SEQUENCE</scope>
    <source>
        <strain evidence="1">UK204</strain>
    </source>
</reference>
<dbReference type="AlphaFoldDB" id="A0A9N9DLG0"/>
<accession>A0A9N9DLG0</accession>
<evidence type="ECO:0000313" key="1">
    <source>
        <dbReference type="EMBL" id="CAG8639588.1"/>
    </source>
</evidence>
<protein>
    <submittedName>
        <fullName evidence="1">6330_t:CDS:1</fullName>
    </submittedName>
</protein>
<feature type="non-terminal residue" evidence="1">
    <location>
        <position position="1"/>
    </location>
</feature>
<organism evidence="1 2">
    <name type="scientific">Funneliformis caledonium</name>
    <dbReference type="NCBI Taxonomy" id="1117310"/>
    <lineage>
        <taxon>Eukaryota</taxon>
        <taxon>Fungi</taxon>
        <taxon>Fungi incertae sedis</taxon>
        <taxon>Mucoromycota</taxon>
        <taxon>Glomeromycotina</taxon>
        <taxon>Glomeromycetes</taxon>
        <taxon>Glomerales</taxon>
        <taxon>Glomeraceae</taxon>
        <taxon>Funneliformis</taxon>
    </lineage>
</organism>
<dbReference type="EMBL" id="CAJVPQ010003888">
    <property type="protein sequence ID" value="CAG8639588.1"/>
    <property type="molecule type" value="Genomic_DNA"/>
</dbReference>
<gene>
    <name evidence="1" type="ORF">FCALED_LOCUS10496</name>
</gene>
<name>A0A9N9DLG0_9GLOM</name>
<keyword evidence="2" id="KW-1185">Reference proteome</keyword>
<dbReference type="Proteomes" id="UP000789570">
    <property type="component" value="Unassembled WGS sequence"/>
</dbReference>
<comment type="caution">
    <text evidence="1">The sequence shown here is derived from an EMBL/GenBank/DDBJ whole genome shotgun (WGS) entry which is preliminary data.</text>
</comment>
<evidence type="ECO:0000313" key="2">
    <source>
        <dbReference type="Proteomes" id="UP000789570"/>
    </source>
</evidence>
<proteinExistence type="predicted"/>
<sequence>CDNILNQAKWKAKKLQEDLYFEDTDNKKIIKEELSIITNR</sequence>